<evidence type="ECO:0000256" key="1">
    <source>
        <dbReference type="PROSITE-ProRule" id="PRU00339"/>
    </source>
</evidence>
<feature type="repeat" description="TPR" evidence="1">
    <location>
        <begin position="333"/>
        <end position="366"/>
    </location>
</feature>
<dbReference type="Gene3D" id="1.25.40.10">
    <property type="entry name" value="Tetratricopeptide repeat domain"/>
    <property type="match status" value="3"/>
</dbReference>
<proteinExistence type="predicted"/>
<dbReference type="Proteomes" id="UP000654482">
    <property type="component" value="Unassembled WGS sequence"/>
</dbReference>
<accession>A0A8J7IVJ5</accession>
<feature type="domain" description="PIN" evidence="3">
    <location>
        <begin position="1086"/>
        <end position="1228"/>
    </location>
</feature>
<evidence type="ECO:0000259" key="2">
    <source>
        <dbReference type="Pfam" id="PF01048"/>
    </source>
</evidence>
<dbReference type="InterPro" id="IPR019734">
    <property type="entry name" value="TPR_rpt"/>
</dbReference>
<protein>
    <recommendedName>
        <fullName evidence="6">Nucleoside phosphorylase domain-containing protein</fullName>
    </recommendedName>
</protein>
<dbReference type="PANTHER" id="PTHR46832:SF1">
    <property type="entry name" value="5'-METHYLTHIOADENOSINE_S-ADENOSYLHOMOCYSTEINE NUCLEOSIDASE"/>
    <property type="match status" value="1"/>
</dbReference>
<dbReference type="CDD" id="cd09008">
    <property type="entry name" value="MTAN"/>
    <property type="match status" value="1"/>
</dbReference>
<feature type="domain" description="Nucleoside phosphorylase" evidence="2">
    <location>
        <begin position="4"/>
        <end position="240"/>
    </location>
</feature>
<keyword evidence="1" id="KW-0802">TPR repeat</keyword>
<dbReference type="InterPro" id="IPR048987">
    <property type="entry name" value="PIN-TPR-GreABC"/>
</dbReference>
<dbReference type="Pfam" id="PF01048">
    <property type="entry name" value="PNP_UDP_1"/>
    <property type="match status" value="1"/>
</dbReference>
<name>A0A8J7IVJ5_9CYAN</name>
<dbReference type="GO" id="GO:0008930">
    <property type="term" value="F:methylthioadenosine nucleosidase activity"/>
    <property type="evidence" value="ECO:0007669"/>
    <property type="project" value="TreeGrafter"/>
</dbReference>
<keyword evidence="5" id="KW-1185">Reference proteome</keyword>
<dbReference type="SUPFAM" id="SSF48452">
    <property type="entry name" value="TPR-like"/>
    <property type="match status" value="2"/>
</dbReference>
<comment type="caution">
    <text evidence="4">The sequence shown here is derived from an EMBL/GenBank/DDBJ whole genome shotgun (WGS) entry which is preliminary data.</text>
</comment>
<dbReference type="InterPro" id="IPR011990">
    <property type="entry name" value="TPR-like_helical_dom_sf"/>
</dbReference>
<dbReference type="GO" id="GO:0009116">
    <property type="term" value="P:nucleoside metabolic process"/>
    <property type="evidence" value="ECO:0007669"/>
    <property type="project" value="InterPro"/>
</dbReference>
<dbReference type="GO" id="GO:0005829">
    <property type="term" value="C:cytosol"/>
    <property type="evidence" value="ECO:0007669"/>
    <property type="project" value="TreeGrafter"/>
</dbReference>
<evidence type="ECO:0000313" key="5">
    <source>
        <dbReference type="Proteomes" id="UP000654482"/>
    </source>
</evidence>
<evidence type="ECO:0008006" key="6">
    <source>
        <dbReference type="Google" id="ProtNLM"/>
    </source>
</evidence>
<dbReference type="Pfam" id="PF20698">
    <property type="entry name" value="PIN-TPR-GreABC"/>
    <property type="match status" value="1"/>
</dbReference>
<dbReference type="RefSeq" id="WP_194030396.1">
    <property type="nucleotide sequence ID" value="NZ_JADEWZ010000023.1"/>
</dbReference>
<dbReference type="GO" id="GO:0008782">
    <property type="term" value="F:adenosylhomocysteine nucleosidase activity"/>
    <property type="evidence" value="ECO:0007669"/>
    <property type="project" value="TreeGrafter"/>
</dbReference>
<evidence type="ECO:0000313" key="4">
    <source>
        <dbReference type="EMBL" id="MBE9117313.1"/>
    </source>
</evidence>
<dbReference type="SUPFAM" id="SSF53167">
    <property type="entry name" value="Purine and uridine phosphorylases"/>
    <property type="match status" value="1"/>
</dbReference>
<gene>
    <name evidence="4" type="ORF">IQ249_15545</name>
</gene>
<dbReference type="PANTHER" id="PTHR46832">
    <property type="entry name" value="5'-METHYLTHIOADENOSINE/S-ADENOSYLHOMOCYSTEINE NUCLEOSIDASE"/>
    <property type="match status" value="1"/>
</dbReference>
<reference evidence="4" key="1">
    <citation type="submission" date="2020-10" db="EMBL/GenBank/DDBJ databases">
        <authorList>
            <person name="Castelo-Branco R."/>
            <person name="Eusebio N."/>
            <person name="Adriana R."/>
            <person name="Vieira A."/>
            <person name="Brugerolle De Fraissinette N."/>
            <person name="Rezende De Castro R."/>
            <person name="Schneider M.P."/>
            <person name="Vasconcelos V."/>
            <person name="Leao P.N."/>
        </authorList>
    </citation>
    <scope>NUCLEOTIDE SEQUENCE</scope>
    <source>
        <strain evidence="4">LEGE 07157</strain>
    </source>
</reference>
<sequence>MPRAVILTALPVEYMAVRTHLTDLQEEMHPQGTIYERGKFIANGQEWEVGIVEVGAGNAGAAVEAERAIAYFQPEILLFVGIAGGIKDVAIGDVVAATKVYGYESGKVGEQFFTRPALGQSAYALVQRAKAEARKEEWLQRLSNLPSAQPHVFVAPIAAGEKVLASKQSDIFQFLRASYNDAVAVDMESFGFLSAAFAYPEIKAIVIRGISDLIDGKNDNSVESEEIRQEKASLHASAFAFEILAKYQTNETGATQQFRGVVPCSITSNELLAGIGKREVVVSNESSRFTDERHKRIDHAQTLINQGQFNEAIQYIENLKAEFWYKVDNSLKYRILANLGIANLGLDEVNRAAAKFLEALQYNPEDDRAIAYAAMGYLFQEDYARAEKSIEKALEKNPANTLAYSLLVRVIHVTDPIESVVERIPPAYRNSLDVLVALGEAALRRGRCDKAEEWWQTALKSCDDSSMDRVKAALGAALLKPITHYYPLIAVGQLLETQKDSLERAVSLFTDVLGGDYVSPKNLSRLKFNTLTNRSAALRLLSRHDEAIRDLEIARQKEPDNPYLIKQRVLLAHEKGNEEEACRYAKQILSLPETPEAFLLVASSLMARNLDREAEDILNQFLKIDSHKHLKQEANHLKFNLFLNRGDRKKAESILHEVSSEDQESVFTLIDRIRWYKYIGSEESISALIGRAKTLLFSNTSIQAQVYFADLLYSLSYYRDASEIYEQFVDKTLNSKLSQKLLQSYYLAGNYKDALSLCQQLLDKYGSLETVSEMASCIYEYIGDLDTARQICEDYINTFPDDVRMKLRLAGINYATKEYRKLDRFLNSKPSTKSLILEDIKILARLHKVRGRIDEFLETIYEMRYRFYNDTQVHVLYQTSYMLEAKSKPSIQSFDVVEDGCGVLVSNEYGNEQWYILEDRLDASLARCELNSSQPLYKALIGKSLGEEVIQAEDTFGRNALKILAITDKYFAASKQSFSVLENQPDLKGFRMVDIPMDGDKISSEWLHQFLEGIQKLQDRFNTLKSEYISGKFPLGTVAILQHRNPIELWKTLALGSSPFIHAWSNFKNEKFEDALIALQKGGLVVIDPISLITLHYLDVADKVVKILGEFGIAQSSIDLFQALIEDAQGLQCKGFMTLGVENGQTIKQEITPEQVSHQKKVYEKIVDWIKENCLILPCHRALDIYRDERSKLSETIGTAFIDTVLIAGEPGRILYSDDQWLRWYARADSSTPGVWTQVVLKYCFIQQNLNESLYQKTTLELVMRGYTYTIIDADILMEAARLYEWKVNPIYTSALRALANKAIILQYTVSVVADFLRQLYLEVLITNAQVINPRDALVFELLKILTKECSITAFIKILKQSIRQKFQVIPLQEKEVLAAINVWVESQDVLT</sequence>
<evidence type="ECO:0000259" key="3">
    <source>
        <dbReference type="Pfam" id="PF20698"/>
    </source>
</evidence>
<dbReference type="InterPro" id="IPR000845">
    <property type="entry name" value="Nucleoside_phosphorylase_d"/>
</dbReference>
<dbReference type="EMBL" id="JADEWZ010000023">
    <property type="protein sequence ID" value="MBE9117313.1"/>
    <property type="molecule type" value="Genomic_DNA"/>
</dbReference>
<dbReference type="Gene3D" id="3.40.50.1580">
    <property type="entry name" value="Nucleoside phosphorylase domain"/>
    <property type="match status" value="1"/>
</dbReference>
<dbReference type="SMART" id="SM00028">
    <property type="entry name" value="TPR"/>
    <property type="match status" value="6"/>
</dbReference>
<dbReference type="PROSITE" id="PS50005">
    <property type="entry name" value="TPR"/>
    <property type="match status" value="2"/>
</dbReference>
<dbReference type="GO" id="GO:0019284">
    <property type="term" value="P:L-methionine salvage from S-adenosylmethionine"/>
    <property type="evidence" value="ECO:0007669"/>
    <property type="project" value="TreeGrafter"/>
</dbReference>
<organism evidence="4 5">
    <name type="scientific">Lusitaniella coriacea LEGE 07157</name>
    <dbReference type="NCBI Taxonomy" id="945747"/>
    <lineage>
        <taxon>Bacteria</taxon>
        <taxon>Bacillati</taxon>
        <taxon>Cyanobacteriota</taxon>
        <taxon>Cyanophyceae</taxon>
        <taxon>Spirulinales</taxon>
        <taxon>Lusitaniellaceae</taxon>
        <taxon>Lusitaniella</taxon>
    </lineage>
</organism>
<dbReference type="InterPro" id="IPR035994">
    <property type="entry name" value="Nucleoside_phosphorylase_sf"/>
</dbReference>
<feature type="repeat" description="TPR" evidence="1">
    <location>
        <begin position="367"/>
        <end position="400"/>
    </location>
</feature>